<dbReference type="RefSeq" id="WP_342157957.1">
    <property type="nucleotide sequence ID" value="NZ_JBCDNA010000001.1"/>
</dbReference>
<evidence type="ECO:0000313" key="1">
    <source>
        <dbReference type="EMBL" id="MEL4454420.1"/>
    </source>
</evidence>
<accession>A0ABU9L0B5</accession>
<dbReference type="Proteomes" id="UP001474120">
    <property type="component" value="Unassembled WGS sequence"/>
</dbReference>
<evidence type="ECO:0000313" key="2">
    <source>
        <dbReference type="Proteomes" id="UP001474120"/>
    </source>
</evidence>
<name>A0ABU9L0B5_9FLAO</name>
<reference evidence="1 2" key="1">
    <citation type="submission" date="2024-04" db="EMBL/GenBank/DDBJ databases">
        <title>whole genome sequencing of Lutimonas vermicola strain IMCC1616.</title>
        <authorList>
            <person name="Bae S.S."/>
        </authorList>
    </citation>
    <scope>NUCLEOTIDE SEQUENCE [LARGE SCALE GENOMIC DNA]</scope>
    <source>
        <strain evidence="1 2">IMCC1616</strain>
    </source>
</reference>
<comment type="caution">
    <text evidence="1">The sequence shown here is derived from an EMBL/GenBank/DDBJ whole genome shotgun (WGS) entry which is preliminary data.</text>
</comment>
<protein>
    <submittedName>
        <fullName evidence="1">Uncharacterized protein</fullName>
    </submittedName>
</protein>
<gene>
    <name evidence="1" type="ORF">AABB81_00830</name>
</gene>
<dbReference type="EMBL" id="JBCDNA010000001">
    <property type="protein sequence ID" value="MEL4454420.1"/>
    <property type="molecule type" value="Genomic_DNA"/>
</dbReference>
<proteinExistence type="predicted"/>
<sequence>MNVKSWTASYKETYTSEKSWEMSPGLTMKTLIYNTISGTYILEKQIEDVYAPEDWCRYGNRASVMNQIVVMSSSDPKWESYFNKIFKSLRHSIFNIRHSIFNIQYSHRD</sequence>
<keyword evidence="2" id="KW-1185">Reference proteome</keyword>
<organism evidence="1 2">
    <name type="scientific">Lutimonas vermicola</name>
    <dbReference type="NCBI Taxonomy" id="414288"/>
    <lineage>
        <taxon>Bacteria</taxon>
        <taxon>Pseudomonadati</taxon>
        <taxon>Bacteroidota</taxon>
        <taxon>Flavobacteriia</taxon>
        <taxon>Flavobacteriales</taxon>
        <taxon>Flavobacteriaceae</taxon>
        <taxon>Lutimonas</taxon>
    </lineage>
</organism>